<dbReference type="RefSeq" id="XP_014152145.1">
    <property type="nucleotide sequence ID" value="XM_014296670.1"/>
</dbReference>
<evidence type="ECO:0000313" key="4">
    <source>
        <dbReference type="Proteomes" id="UP000054560"/>
    </source>
</evidence>
<organism evidence="3 4">
    <name type="scientific">Sphaeroforma arctica JP610</name>
    <dbReference type="NCBI Taxonomy" id="667725"/>
    <lineage>
        <taxon>Eukaryota</taxon>
        <taxon>Ichthyosporea</taxon>
        <taxon>Ichthyophonida</taxon>
        <taxon>Sphaeroforma</taxon>
    </lineage>
</organism>
<keyword evidence="4" id="KW-1185">Reference proteome</keyword>
<dbReference type="STRING" id="667725.A0A0L0FQG6"/>
<evidence type="ECO:0000256" key="2">
    <source>
        <dbReference type="SAM" id="Phobius"/>
    </source>
</evidence>
<reference evidence="3 4" key="1">
    <citation type="submission" date="2011-02" db="EMBL/GenBank/DDBJ databases">
        <title>The Genome Sequence of Sphaeroforma arctica JP610.</title>
        <authorList>
            <consortium name="The Broad Institute Genome Sequencing Platform"/>
            <person name="Russ C."/>
            <person name="Cuomo C."/>
            <person name="Young S.K."/>
            <person name="Zeng Q."/>
            <person name="Gargeya S."/>
            <person name="Alvarado L."/>
            <person name="Berlin A."/>
            <person name="Chapman S.B."/>
            <person name="Chen Z."/>
            <person name="Freedman E."/>
            <person name="Gellesch M."/>
            <person name="Goldberg J."/>
            <person name="Griggs A."/>
            <person name="Gujja S."/>
            <person name="Heilman E."/>
            <person name="Heiman D."/>
            <person name="Howarth C."/>
            <person name="Mehta T."/>
            <person name="Neiman D."/>
            <person name="Pearson M."/>
            <person name="Roberts A."/>
            <person name="Saif S."/>
            <person name="Shea T."/>
            <person name="Shenoy N."/>
            <person name="Sisk P."/>
            <person name="Stolte C."/>
            <person name="Sykes S."/>
            <person name="White J."/>
            <person name="Yandava C."/>
            <person name="Burger G."/>
            <person name="Gray M.W."/>
            <person name="Holland P.W.H."/>
            <person name="King N."/>
            <person name="Lang F.B.F."/>
            <person name="Roger A.J."/>
            <person name="Ruiz-Trillo I."/>
            <person name="Haas B."/>
            <person name="Nusbaum C."/>
            <person name="Birren B."/>
        </authorList>
    </citation>
    <scope>NUCLEOTIDE SEQUENCE [LARGE SCALE GENOMIC DNA]</scope>
    <source>
        <strain evidence="3 4">JP610</strain>
    </source>
</reference>
<feature type="region of interest" description="Disordered" evidence="1">
    <location>
        <begin position="83"/>
        <end position="106"/>
    </location>
</feature>
<dbReference type="Proteomes" id="UP000054560">
    <property type="component" value="Unassembled WGS sequence"/>
</dbReference>
<dbReference type="AlphaFoldDB" id="A0A0L0FQG6"/>
<protein>
    <submittedName>
        <fullName evidence="3">Uncharacterized protein</fullName>
    </submittedName>
</protein>
<keyword evidence="2" id="KW-1133">Transmembrane helix</keyword>
<keyword evidence="2" id="KW-0812">Transmembrane</keyword>
<proteinExistence type="predicted"/>
<evidence type="ECO:0000313" key="3">
    <source>
        <dbReference type="EMBL" id="KNC78243.1"/>
    </source>
</evidence>
<name>A0A0L0FQG6_9EUKA</name>
<feature type="compositionally biased region" description="Basic and acidic residues" evidence="1">
    <location>
        <begin position="94"/>
        <end position="106"/>
    </location>
</feature>
<gene>
    <name evidence="3" type="ORF">SARC_09318</name>
</gene>
<sequence>MGIADSIVQTYAYWIMGPIANTPNVLSRYAGCYKGVQSLGAMFSWMLEWQLVAYKIQLLVCIGLAIAFIPPTMMVAMMVKDRGAEDDDDDDAEERTKSSEGLDKYF</sequence>
<accession>A0A0L0FQG6</accession>
<feature type="transmembrane region" description="Helical" evidence="2">
    <location>
        <begin position="52"/>
        <end position="70"/>
    </location>
</feature>
<dbReference type="OrthoDB" id="196103at2759"/>
<dbReference type="GeneID" id="25909822"/>
<keyword evidence="2" id="KW-0472">Membrane</keyword>
<evidence type="ECO:0000256" key="1">
    <source>
        <dbReference type="SAM" id="MobiDB-lite"/>
    </source>
</evidence>
<feature type="compositionally biased region" description="Acidic residues" evidence="1">
    <location>
        <begin position="84"/>
        <end position="93"/>
    </location>
</feature>
<dbReference type="EMBL" id="KQ242530">
    <property type="protein sequence ID" value="KNC78243.1"/>
    <property type="molecule type" value="Genomic_DNA"/>
</dbReference>